<dbReference type="SUPFAM" id="SSF75005">
    <property type="entry name" value="Arabinanase/levansucrase/invertase"/>
    <property type="match status" value="1"/>
</dbReference>
<feature type="non-terminal residue" evidence="4">
    <location>
        <position position="218"/>
    </location>
</feature>
<dbReference type="GO" id="GO:0005975">
    <property type="term" value="P:carbohydrate metabolic process"/>
    <property type="evidence" value="ECO:0007669"/>
    <property type="project" value="InterPro"/>
</dbReference>
<comment type="similarity">
    <text evidence="1">Belongs to the glycosyl hydrolase 43 family.</text>
</comment>
<protein>
    <recommendedName>
        <fullName evidence="5">Beta-xylosidase C-terminal Concanavalin A-like domain-containing protein</fullName>
    </recommendedName>
</protein>
<dbReference type="AlphaFoldDB" id="A0A382XLX4"/>
<dbReference type="InterPro" id="IPR006710">
    <property type="entry name" value="Glyco_hydro_43"/>
</dbReference>
<evidence type="ECO:0008006" key="5">
    <source>
        <dbReference type="Google" id="ProtNLM"/>
    </source>
</evidence>
<evidence type="ECO:0000256" key="2">
    <source>
        <dbReference type="ARBA" id="ARBA00022801"/>
    </source>
</evidence>
<reference evidence="4" key="1">
    <citation type="submission" date="2018-05" db="EMBL/GenBank/DDBJ databases">
        <authorList>
            <person name="Lanie J.A."/>
            <person name="Ng W.-L."/>
            <person name="Kazmierczak K.M."/>
            <person name="Andrzejewski T.M."/>
            <person name="Davidsen T.M."/>
            <person name="Wayne K.J."/>
            <person name="Tettelin H."/>
            <person name="Glass J.I."/>
            <person name="Rusch D."/>
            <person name="Podicherti R."/>
            <person name="Tsui H.-C.T."/>
            <person name="Winkler M.E."/>
        </authorList>
    </citation>
    <scope>NUCLEOTIDE SEQUENCE</scope>
</reference>
<sequence>MRLLLFIFLIGSSFAKEGNFINPVISGAHPDPSICRVGDDYFIVNSSFEYFPGLPIHHSKDLVNWELIGYGLHRKEQCTGNMNLLDVQSDGGIHAPTIRYNKGVFYIITTNVYAPKDRAPGLMRNFVITAKDPKGPWSDPHIIDGAPGIDPDIFFDTNGKVYFTGTHSPGDNTSNGIGEIWVQELDIQNWELKGERKTVWNGVFGCCTEGPHIYKENG</sequence>
<accession>A0A382XLX4</accession>
<keyword evidence="2" id="KW-0378">Hydrolase</keyword>
<evidence type="ECO:0000313" key="4">
    <source>
        <dbReference type="EMBL" id="SVD72122.1"/>
    </source>
</evidence>
<dbReference type="Pfam" id="PF04616">
    <property type="entry name" value="Glyco_hydro_43"/>
    <property type="match status" value="1"/>
</dbReference>
<dbReference type="InterPro" id="IPR023296">
    <property type="entry name" value="Glyco_hydro_beta-prop_sf"/>
</dbReference>
<dbReference type="PANTHER" id="PTHR42812">
    <property type="entry name" value="BETA-XYLOSIDASE"/>
    <property type="match status" value="1"/>
</dbReference>
<evidence type="ECO:0000256" key="1">
    <source>
        <dbReference type="ARBA" id="ARBA00009865"/>
    </source>
</evidence>
<dbReference type="EMBL" id="UINC01168866">
    <property type="protein sequence ID" value="SVD72122.1"/>
    <property type="molecule type" value="Genomic_DNA"/>
</dbReference>
<dbReference type="InterPro" id="IPR051795">
    <property type="entry name" value="Glycosyl_Hydrlase_43"/>
</dbReference>
<dbReference type="PANTHER" id="PTHR42812:SF12">
    <property type="entry name" value="BETA-XYLOSIDASE-RELATED"/>
    <property type="match status" value="1"/>
</dbReference>
<dbReference type="Gene3D" id="2.115.10.20">
    <property type="entry name" value="Glycosyl hydrolase domain, family 43"/>
    <property type="match status" value="1"/>
</dbReference>
<organism evidence="4">
    <name type="scientific">marine metagenome</name>
    <dbReference type="NCBI Taxonomy" id="408172"/>
    <lineage>
        <taxon>unclassified sequences</taxon>
        <taxon>metagenomes</taxon>
        <taxon>ecological metagenomes</taxon>
    </lineage>
</organism>
<evidence type="ECO:0000256" key="3">
    <source>
        <dbReference type="ARBA" id="ARBA00023295"/>
    </source>
</evidence>
<keyword evidence="3" id="KW-0326">Glycosidase</keyword>
<dbReference type="GO" id="GO:0004553">
    <property type="term" value="F:hydrolase activity, hydrolyzing O-glycosyl compounds"/>
    <property type="evidence" value="ECO:0007669"/>
    <property type="project" value="InterPro"/>
</dbReference>
<gene>
    <name evidence="4" type="ORF">METZ01_LOCUS424976</name>
</gene>
<proteinExistence type="inferred from homology"/>
<name>A0A382XLX4_9ZZZZ</name>